<evidence type="ECO:0000313" key="6">
    <source>
        <dbReference type="EMBL" id="EGZ26917.1"/>
    </source>
</evidence>
<evidence type="ECO:0000256" key="4">
    <source>
        <dbReference type="SAM" id="SignalP"/>
    </source>
</evidence>
<keyword evidence="3" id="KW-0964">Secreted</keyword>
<dbReference type="Pfam" id="PF20147">
    <property type="entry name" value="Crinkler"/>
    <property type="match status" value="1"/>
</dbReference>
<keyword evidence="4" id="KW-0732">Signal</keyword>
<evidence type="ECO:0000313" key="7">
    <source>
        <dbReference type="Proteomes" id="UP000002640"/>
    </source>
</evidence>
<dbReference type="GO" id="GO:0005576">
    <property type="term" value="C:extracellular region"/>
    <property type="evidence" value="ECO:0007669"/>
    <property type="project" value="UniProtKB-SubCell"/>
</dbReference>
<feature type="signal peptide" evidence="4">
    <location>
        <begin position="1"/>
        <end position="17"/>
    </location>
</feature>
<accession>G4YES3</accession>
<dbReference type="InterPro" id="IPR045379">
    <property type="entry name" value="Crinkler_N"/>
</dbReference>
<evidence type="ECO:0000256" key="1">
    <source>
        <dbReference type="ARBA" id="ARBA00004340"/>
    </source>
</evidence>
<feature type="domain" description="Crinkler effector protein N-terminal" evidence="5">
    <location>
        <begin position="2"/>
        <end position="79"/>
    </location>
</feature>
<evidence type="ECO:0000256" key="3">
    <source>
        <dbReference type="ARBA" id="ARBA00022525"/>
    </source>
</evidence>
<dbReference type="InParanoid" id="G4YES3"/>
<dbReference type="KEGG" id="psoj:PHYSODRAFT_470010"/>
<reference evidence="6 7" key="1">
    <citation type="journal article" date="2006" name="Science">
        <title>Phytophthora genome sequences uncover evolutionary origins and mechanisms of pathogenesis.</title>
        <authorList>
            <person name="Tyler B.M."/>
            <person name="Tripathy S."/>
            <person name="Zhang X."/>
            <person name="Dehal P."/>
            <person name="Jiang R.H."/>
            <person name="Aerts A."/>
            <person name="Arredondo F.D."/>
            <person name="Baxter L."/>
            <person name="Bensasson D."/>
            <person name="Beynon J.L."/>
            <person name="Chapman J."/>
            <person name="Damasceno C.M."/>
            <person name="Dorrance A.E."/>
            <person name="Dou D."/>
            <person name="Dickerman A.W."/>
            <person name="Dubchak I.L."/>
            <person name="Garbelotto M."/>
            <person name="Gijzen M."/>
            <person name="Gordon S.G."/>
            <person name="Govers F."/>
            <person name="Grunwald N.J."/>
            <person name="Huang W."/>
            <person name="Ivors K.L."/>
            <person name="Jones R.W."/>
            <person name="Kamoun S."/>
            <person name="Krampis K."/>
            <person name="Lamour K.H."/>
            <person name="Lee M.K."/>
            <person name="McDonald W.H."/>
            <person name="Medina M."/>
            <person name="Meijer H.J."/>
            <person name="Nordberg E.K."/>
            <person name="Maclean D.J."/>
            <person name="Ospina-Giraldo M.D."/>
            <person name="Morris P.F."/>
            <person name="Phuntumart V."/>
            <person name="Putnam N.H."/>
            <person name="Rash S."/>
            <person name="Rose J.K."/>
            <person name="Sakihama Y."/>
            <person name="Salamov A.A."/>
            <person name="Savidor A."/>
            <person name="Scheuring C.F."/>
            <person name="Smith B.M."/>
            <person name="Sobral B.W."/>
            <person name="Terry A."/>
            <person name="Torto-Alalibo T.A."/>
            <person name="Win J."/>
            <person name="Xu Z."/>
            <person name="Zhang H."/>
            <person name="Grigoriev I.V."/>
            <person name="Rokhsar D.S."/>
            <person name="Boore J.L."/>
        </authorList>
    </citation>
    <scope>NUCLEOTIDE SEQUENCE [LARGE SCALE GENOMIC DNA]</scope>
    <source>
        <strain evidence="6 7">P6497</strain>
    </source>
</reference>
<gene>
    <name evidence="6" type="ORF">PHYSODRAFT_470010</name>
</gene>
<keyword evidence="7" id="KW-1185">Reference proteome</keyword>
<comment type="subcellular location">
    <subcellularLocation>
        <location evidence="1">Host cell</location>
    </subcellularLocation>
    <subcellularLocation>
        <location evidence="2">Secreted</location>
    </subcellularLocation>
</comment>
<dbReference type="RefSeq" id="XP_009514192.1">
    <property type="nucleotide sequence ID" value="XM_009515897.1"/>
</dbReference>
<dbReference type="EMBL" id="JH159151">
    <property type="protein sequence ID" value="EGZ26917.1"/>
    <property type="molecule type" value="Genomic_DNA"/>
</dbReference>
<proteinExistence type="predicted"/>
<protein>
    <recommendedName>
        <fullName evidence="5">Crinkler effector protein N-terminal domain-containing protein</fullName>
    </recommendedName>
</protein>
<feature type="chain" id="PRO_5003471220" description="Crinkler effector protein N-terminal domain-containing protein" evidence="4">
    <location>
        <begin position="18"/>
        <end position="165"/>
    </location>
</feature>
<sequence>MVTLLCGVVALAEIVFCIDIDEGDTVRDLKGTIKSTLPYTIYCDANQLKLFLAKRDGVWLTEKEAKRGVRNSSGFSPMSSADAKLSSFGLSVDGLDDVSEEDALNEVELPMQCAQLAGPEVTVAPLTTSSLSWKLKWSTRNEFSRTPTFWTMKAYYSGWLEGKKR</sequence>
<name>G4YES3_PHYSP</name>
<dbReference type="AlphaFoldDB" id="G4YES3"/>
<evidence type="ECO:0000259" key="5">
    <source>
        <dbReference type="Pfam" id="PF20147"/>
    </source>
</evidence>
<dbReference type="GeneID" id="20653893"/>
<dbReference type="Proteomes" id="UP000002640">
    <property type="component" value="Unassembled WGS sequence"/>
</dbReference>
<dbReference type="GO" id="GO:0043657">
    <property type="term" value="C:host cell"/>
    <property type="evidence" value="ECO:0007669"/>
    <property type="project" value="UniProtKB-SubCell"/>
</dbReference>
<evidence type="ECO:0000256" key="2">
    <source>
        <dbReference type="ARBA" id="ARBA00004613"/>
    </source>
</evidence>
<organism evidence="6 7">
    <name type="scientific">Phytophthora sojae (strain P6497)</name>
    <name type="common">Soybean stem and root rot agent</name>
    <name type="synonym">Phytophthora megasperma f. sp. glycines</name>
    <dbReference type="NCBI Taxonomy" id="1094619"/>
    <lineage>
        <taxon>Eukaryota</taxon>
        <taxon>Sar</taxon>
        <taxon>Stramenopiles</taxon>
        <taxon>Oomycota</taxon>
        <taxon>Peronosporomycetes</taxon>
        <taxon>Peronosporales</taxon>
        <taxon>Peronosporaceae</taxon>
        <taxon>Phytophthora</taxon>
    </lineage>
</organism>